<dbReference type="AlphaFoldDB" id="A0A2V1D7N8"/>
<protein>
    <submittedName>
        <fullName evidence="2">Uncharacterized protein</fullName>
    </submittedName>
</protein>
<gene>
    <name evidence="2" type="ORF">DM02DRAFT_661798</name>
</gene>
<organism evidence="2 3">
    <name type="scientific">Periconia macrospinosa</name>
    <dbReference type="NCBI Taxonomy" id="97972"/>
    <lineage>
        <taxon>Eukaryota</taxon>
        <taxon>Fungi</taxon>
        <taxon>Dikarya</taxon>
        <taxon>Ascomycota</taxon>
        <taxon>Pezizomycotina</taxon>
        <taxon>Dothideomycetes</taxon>
        <taxon>Pleosporomycetidae</taxon>
        <taxon>Pleosporales</taxon>
        <taxon>Massarineae</taxon>
        <taxon>Periconiaceae</taxon>
        <taxon>Periconia</taxon>
    </lineage>
</organism>
<feature type="chain" id="PRO_5015869046" evidence="1">
    <location>
        <begin position="18"/>
        <end position="98"/>
    </location>
</feature>
<proteinExistence type="predicted"/>
<feature type="signal peptide" evidence="1">
    <location>
        <begin position="1"/>
        <end position="17"/>
    </location>
</feature>
<dbReference type="Proteomes" id="UP000244855">
    <property type="component" value="Unassembled WGS sequence"/>
</dbReference>
<keyword evidence="3" id="KW-1185">Reference proteome</keyword>
<evidence type="ECO:0000256" key="1">
    <source>
        <dbReference type="SAM" id="SignalP"/>
    </source>
</evidence>
<evidence type="ECO:0000313" key="2">
    <source>
        <dbReference type="EMBL" id="PVH93603.1"/>
    </source>
</evidence>
<dbReference type="EMBL" id="KZ805578">
    <property type="protein sequence ID" value="PVH93603.1"/>
    <property type="molecule type" value="Genomic_DNA"/>
</dbReference>
<name>A0A2V1D7N8_9PLEO</name>
<sequence>MKFLIILALTLATNVPARPLQPNSGLLLEKNTDVGDLKADYSGDKGPVDLKADYRRNEGFGGLKTDYRGNEEFEGLKADYRRSENVGNGDLGDLQADY</sequence>
<reference evidence="2 3" key="1">
    <citation type="journal article" date="2018" name="Sci. Rep.">
        <title>Comparative genomics provides insights into the lifestyle and reveals functional heterogeneity of dark septate endophytic fungi.</title>
        <authorList>
            <person name="Knapp D.G."/>
            <person name="Nemeth J.B."/>
            <person name="Barry K."/>
            <person name="Hainaut M."/>
            <person name="Henrissat B."/>
            <person name="Johnson J."/>
            <person name="Kuo A."/>
            <person name="Lim J.H.P."/>
            <person name="Lipzen A."/>
            <person name="Nolan M."/>
            <person name="Ohm R.A."/>
            <person name="Tamas L."/>
            <person name="Grigoriev I.V."/>
            <person name="Spatafora J.W."/>
            <person name="Nagy L.G."/>
            <person name="Kovacs G.M."/>
        </authorList>
    </citation>
    <scope>NUCLEOTIDE SEQUENCE [LARGE SCALE GENOMIC DNA]</scope>
    <source>
        <strain evidence="2 3">DSE2036</strain>
    </source>
</reference>
<accession>A0A2V1D7N8</accession>
<evidence type="ECO:0000313" key="3">
    <source>
        <dbReference type="Proteomes" id="UP000244855"/>
    </source>
</evidence>
<keyword evidence="1" id="KW-0732">Signal</keyword>